<dbReference type="Gene3D" id="2.40.70.10">
    <property type="entry name" value="Acid Proteases"/>
    <property type="match status" value="1"/>
</dbReference>
<organism evidence="1 2">
    <name type="scientific">Paramuribaculum intestinale</name>
    <dbReference type="NCBI Taxonomy" id="2094151"/>
    <lineage>
        <taxon>Bacteria</taxon>
        <taxon>Pseudomonadati</taxon>
        <taxon>Bacteroidota</taxon>
        <taxon>Bacteroidia</taxon>
        <taxon>Bacteroidales</taxon>
        <taxon>Muribaculaceae</taxon>
        <taxon>Paramuribaculum</taxon>
    </lineage>
</organism>
<dbReference type="InterPro" id="IPR021109">
    <property type="entry name" value="Peptidase_aspartic_dom_sf"/>
</dbReference>
<dbReference type="AlphaFoldDB" id="A0A2V1IXX8"/>
<protein>
    <recommendedName>
        <fullName evidence="3">Aspartyl protease</fullName>
    </recommendedName>
</protein>
<proteinExistence type="predicted"/>
<evidence type="ECO:0008006" key="3">
    <source>
        <dbReference type="Google" id="ProtNLM"/>
    </source>
</evidence>
<comment type="caution">
    <text evidence="1">The sequence shown here is derived from an EMBL/GenBank/DDBJ whole genome shotgun (WGS) entry which is preliminary data.</text>
</comment>
<evidence type="ECO:0000313" key="1">
    <source>
        <dbReference type="EMBL" id="PWB07496.1"/>
    </source>
</evidence>
<dbReference type="Proteomes" id="UP000244925">
    <property type="component" value="Unassembled WGS sequence"/>
</dbReference>
<name>A0A2V1IXX8_9BACT</name>
<dbReference type="EMBL" id="PUBV01000012">
    <property type="protein sequence ID" value="PWB07496.1"/>
    <property type="molecule type" value="Genomic_DNA"/>
</dbReference>
<keyword evidence="2" id="KW-1185">Reference proteome</keyword>
<sequence length="308" mass="35069">MSSQNDLRVELTQGEIGVLPLVDQKVMVEIVPGLRFKFDTGSDISTITEADLERLREMGMSVEKKFYPVMGRDGDGKTRICFDRYTVSIPLYDYHFVADSVSGAVRAVAHKATRNVVEGVDFAPSQTGYSVLGIDFIQKFKVAYDYMNGVLRLYNDIPDGYEPFNRLYYSRSLADALWLGRRYYMDMRVNGEMMNFFCDTGIRVAMVKMSPESLPKSSAGFPVDTIVTMVESYPALKNDSEWMEIGSRGGNVIVYYYDNDEERFAFNPLNLFEQDCMIDFAGGEVYLRRYFDVPRQTPPLVSSVEIVD</sequence>
<accession>A0A2V1IXX8</accession>
<reference evidence="2" key="1">
    <citation type="submission" date="2018-02" db="EMBL/GenBank/DDBJ databases">
        <authorList>
            <person name="Clavel T."/>
            <person name="Strowig T."/>
        </authorList>
    </citation>
    <scope>NUCLEOTIDE SEQUENCE [LARGE SCALE GENOMIC DNA]</scope>
    <source>
        <strain evidence="2">DSM 100764</strain>
    </source>
</reference>
<gene>
    <name evidence="1" type="ORF">C5O25_07265</name>
</gene>
<evidence type="ECO:0000313" key="2">
    <source>
        <dbReference type="Proteomes" id="UP000244925"/>
    </source>
</evidence>